<proteinExistence type="predicted"/>
<evidence type="ECO:0000313" key="3">
    <source>
        <dbReference type="Proteomes" id="UP001218423"/>
    </source>
</evidence>
<dbReference type="EMBL" id="CP120942">
    <property type="protein sequence ID" value="WFF99335.1"/>
    <property type="molecule type" value="Genomic_DNA"/>
</dbReference>
<keyword evidence="2" id="KW-0966">Cell projection</keyword>
<dbReference type="AlphaFoldDB" id="A0AAJ6CT47"/>
<feature type="compositionally biased region" description="Low complexity" evidence="1">
    <location>
        <begin position="42"/>
        <end position="52"/>
    </location>
</feature>
<keyword evidence="2" id="KW-0969">Cilium</keyword>
<feature type="region of interest" description="Disordered" evidence="1">
    <location>
        <begin position="1"/>
        <end position="54"/>
    </location>
</feature>
<dbReference type="InterPro" id="IPR005186">
    <property type="entry name" value="FlaG"/>
</dbReference>
<protein>
    <submittedName>
        <fullName evidence="2">Flagellar protein FlaG</fullName>
    </submittedName>
</protein>
<organism evidence="2 3">
    <name type="scientific">Aeromonas caviae</name>
    <name type="common">Aeromonas punctata</name>
    <dbReference type="NCBI Taxonomy" id="648"/>
    <lineage>
        <taxon>Bacteria</taxon>
        <taxon>Pseudomonadati</taxon>
        <taxon>Pseudomonadota</taxon>
        <taxon>Gammaproteobacteria</taxon>
        <taxon>Aeromonadales</taxon>
        <taxon>Aeromonadaceae</taxon>
        <taxon>Aeromonas</taxon>
    </lineage>
</organism>
<dbReference type="PANTHER" id="PTHR37166:SF1">
    <property type="entry name" value="PROTEIN FLAG"/>
    <property type="match status" value="1"/>
</dbReference>
<dbReference type="Pfam" id="PF03646">
    <property type="entry name" value="FlaG"/>
    <property type="match status" value="1"/>
</dbReference>
<name>A0AAJ6CT47_AERCA</name>
<dbReference type="Proteomes" id="UP001218423">
    <property type="component" value="Chromosome"/>
</dbReference>
<dbReference type="SUPFAM" id="SSF160214">
    <property type="entry name" value="FlaG-like"/>
    <property type="match status" value="1"/>
</dbReference>
<dbReference type="PANTHER" id="PTHR37166">
    <property type="entry name" value="PROTEIN FLAG"/>
    <property type="match status" value="1"/>
</dbReference>
<feature type="compositionally biased region" description="Polar residues" evidence="1">
    <location>
        <begin position="11"/>
        <end position="38"/>
    </location>
</feature>
<reference evidence="2" key="1">
    <citation type="submission" date="2023-03" db="EMBL/GenBank/DDBJ databases">
        <title>Aeromonas caviae strain AC1520.</title>
        <authorList>
            <person name="Xie T."/>
            <person name="Zhang Q."/>
            <person name="Deng J."/>
            <person name="Li X."/>
        </authorList>
    </citation>
    <scope>NUCLEOTIDE SEQUENCE</scope>
    <source>
        <strain evidence="2">AC1520</strain>
    </source>
</reference>
<evidence type="ECO:0000256" key="1">
    <source>
        <dbReference type="SAM" id="MobiDB-lite"/>
    </source>
</evidence>
<dbReference type="Gene3D" id="3.30.160.170">
    <property type="entry name" value="FlaG-like"/>
    <property type="match status" value="1"/>
</dbReference>
<dbReference type="InterPro" id="IPR035924">
    <property type="entry name" value="FlaG-like_sf"/>
</dbReference>
<gene>
    <name evidence="2" type="ORF">P5S46_07100</name>
</gene>
<dbReference type="RefSeq" id="WP_193557081.1">
    <property type="nucleotide sequence ID" value="NZ_CP120942.1"/>
</dbReference>
<evidence type="ECO:0000313" key="2">
    <source>
        <dbReference type="EMBL" id="WFF99335.1"/>
    </source>
</evidence>
<accession>A0AAJ6CT47</accession>
<sequence length="143" mass="15759">MSIEISGLGPTVTSSLTSREVGKSETQIQTGTSDTSMMKQHANNAASNEAASPVDKQKIEELEKQVQELQDAMSLKGWAINFSVDKDLSQTIIKVMDAETKTMIRQIPSEEWVSIAKRLREYSDDMGGKTKQIVAGLLLDNRI</sequence>
<keyword evidence="2" id="KW-0282">Flagellum</keyword>